<dbReference type="OrthoDB" id="422540at2759"/>
<dbReference type="Gene3D" id="3.10.20.370">
    <property type="match status" value="1"/>
</dbReference>
<dbReference type="FunFam" id="3.10.20.370:FF:000001">
    <property type="entry name" value="Retrovirus-related Pol polyprotein from transposon 17.6-like protein"/>
    <property type="match status" value="1"/>
</dbReference>
<dbReference type="InterPro" id="IPR050951">
    <property type="entry name" value="Retrovirus_Pol_polyprotein"/>
</dbReference>
<accession>A0A2B4SN42</accession>
<feature type="domain" description="Reverse transcriptase/retrotransposon-derived protein RNase H-like" evidence="1">
    <location>
        <begin position="104"/>
        <end position="156"/>
    </location>
</feature>
<evidence type="ECO:0000259" key="1">
    <source>
        <dbReference type="Pfam" id="PF17919"/>
    </source>
</evidence>
<organism evidence="2 3">
    <name type="scientific">Stylophora pistillata</name>
    <name type="common">Smooth cauliflower coral</name>
    <dbReference type="NCBI Taxonomy" id="50429"/>
    <lineage>
        <taxon>Eukaryota</taxon>
        <taxon>Metazoa</taxon>
        <taxon>Cnidaria</taxon>
        <taxon>Anthozoa</taxon>
        <taxon>Hexacorallia</taxon>
        <taxon>Scleractinia</taxon>
        <taxon>Astrocoeniina</taxon>
        <taxon>Pocilloporidae</taxon>
        <taxon>Stylophora</taxon>
    </lineage>
</organism>
<dbReference type="FunFam" id="3.30.70.270:FF:000023">
    <property type="entry name" value="Pol"/>
    <property type="match status" value="2"/>
</dbReference>
<dbReference type="PANTHER" id="PTHR37984:SF11">
    <property type="entry name" value="INTEGRASE CATALYTIC DOMAIN-CONTAINING PROTEIN"/>
    <property type="match status" value="1"/>
</dbReference>
<evidence type="ECO:0000313" key="2">
    <source>
        <dbReference type="EMBL" id="PFX32104.1"/>
    </source>
</evidence>
<dbReference type="AlphaFoldDB" id="A0A2B4SN42"/>
<keyword evidence="3" id="KW-1185">Reference proteome</keyword>
<reference evidence="3" key="1">
    <citation type="journal article" date="2017" name="bioRxiv">
        <title>Comparative analysis of the genomes of Stylophora pistillata and Acropora digitifera provides evidence for extensive differences between species of corals.</title>
        <authorList>
            <person name="Voolstra C.R."/>
            <person name="Li Y."/>
            <person name="Liew Y.J."/>
            <person name="Baumgarten S."/>
            <person name="Zoccola D."/>
            <person name="Flot J.-F."/>
            <person name="Tambutte S."/>
            <person name="Allemand D."/>
            <person name="Aranda M."/>
        </authorList>
    </citation>
    <scope>NUCLEOTIDE SEQUENCE [LARGE SCALE GENOMIC DNA]</scope>
</reference>
<dbReference type="EMBL" id="LSMT01000027">
    <property type="protein sequence ID" value="PFX32104.1"/>
    <property type="molecule type" value="Genomic_DNA"/>
</dbReference>
<protein>
    <submittedName>
        <fullName evidence="2">Retrovirus-related Pol polyprotein</fullName>
    </submittedName>
</protein>
<dbReference type="STRING" id="50429.A0A2B4SN42"/>
<sequence>MAELAQRIRKVFNRCRKHNLKLNRSKCEFGVKQISILGHVVSEKGIEPDPAKTEAIKATPSPDNVSDLRSFLGTCGYVSKFIPNYANIVEPLRKLTRKEQKWSWGNEQVKAFEALKEALSGAPALACFRLDAPTYVVSDASPVGLGAILLQDQGTGHVVSEKGIEPDPAKTEAIKATPSPDNVSDLRSFLGTCGYVSKFIPNYANIVEPHRKLTRKEQKWSWRNEQVKAFEALKEALSGVPALACFRLDAPTYDVSDASPVGLGAILLQDQGTGERKPIAYISRSLTSTERKYSQIEREALGCVWAVERLHDYLFGLEFTLLTDNKPLSTMLNPHSSKSLPPRIQRLAWRLHQYTFRIQHIAGNANTADSLSRLPSKQDDFSDSGFVCEAYIRFVFTSNVSHLQAVTLADIRSETSRDITLSQLLLQVQSGKWSLTGDLNPYGAIKDELSNYEGIVL</sequence>
<dbReference type="InterPro" id="IPR041577">
    <property type="entry name" value="RT_RNaseH_2"/>
</dbReference>
<dbReference type="PANTHER" id="PTHR37984">
    <property type="entry name" value="PROTEIN CBG26694"/>
    <property type="match status" value="1"/>
</dbReference>
<evidence type="ECO:0000313" key="3">
    <source>
        <dbReference type="Proteomes" id="UP000225706"/>
    </source>
</evidence>
<name>A0A2B4SN42_STYPI</name>
<dbReference type="Pfam" id="PF17919">
    <property type="entry name" value="RT_RNaseH_2"/>
    <property type="match status" value="2"/>
</dbReference>
<comment type="caution">
    <text evidence="2">The sequence shown here is derived from an EMBL/GenBank/DDBJ whole genome shotgun (WGS) entry which is preliminary data.</text>
</comment>
<dbReference type="InterPro" id="IPR043502">
    <property type="entry name" value="DNA/RNA_pol_sf"/>
</dbReference>
<feature type="domain" description="Reverse transcriptase/retrotransposon-derived protein RNase H-like" evidence="1">
    <location>
        <begin position="222"/>
        <end position="320"/>
    </location>
</feature>
<gene>
    <name evidence="2" type="primary">pol</name>
    <name evidence="2" type="ORF">AWC38_SpisGene3040</name>
</gene>
<dbReference type="CDD" id="cd09274">
    <property type="entry name" value="RNase_HI_RT_Ty3"/>
    <property type="match status" value="1"/>
</dbReference>
<proteinExistence type="predicted"/>
<dbReference type="InterPro" id="IPR043128">
    <property type="entry name" value="Rev_trsase/Diguanyl_cyclase"/>
</dbReference>
<dbReference type="SUPFAM" id="SSF56672">
    <property type="entry name" value="DNA/RNA polymerases"/>
    <property type="match status" value="2"/>
</dbReference>
<dbReference type="Proteomes" id="UP000225706">
    <property type="component" value="Unassembled WGS sequence"/>
</dbReference>
<dbReference type="Gene3D" id="3.30.70.270">
    <property type="match status" value="3"/>
</dbReference>